<dbReference type="STRING" id="4795.A0A225VM28"/>
<evidence type="ECO:0000256" key="2">
    <source>
        <dbReference type="ARBA" id="ARBA00023002"/>
    </source>
</evidence>
<dbReference type="AlphaFoldDB" id="A0A225VM28"/>
<dbReference type="InterPro" id="IPR008030">
    <property type="entry name" value="NmrA-like"/>
</dbReference>
<dbReference type="PANTHER" id="PTHR47706">
    <property type="entry name" value="NMRA-LIKE FAMILY PROTEIN"/>
    <property type="match status" value="1"/>
</dbReference>
<name>A0A225VM28_9STRA</name>
<evidence type="ECO:0000259" key="3">
    <source>
        <dbReference type="Pfam" id="PF05368"/>
    </source>
</evidence>
<dbReference type="OrthoDB" id="102892at2759"/>
<evidence type="ECO:0000313" key="5">
    <source>
        <dbReference type="Proteomes" id="UP000198211"/>
    </source>
</evidence>
<dbReference type="EMBL" id="NBNE01003977">
    <property type="protein sequence ID" value="OWZ06405.1"/>
    <property type="molecule type" value="Genomic_DNA"/>
</dbReference>
<keyword evidence="5" id="KW-1185">Reference proteome</keyword>
<dbReference type="Pfam" id="PF05368">
    <property type="entry name" value="NmrA"/>
    <property type="match status" value="1"/>
</dbReference>
<feature type="domain" description="NmrA-like" evidence="3">
    <location>
        <begin position="9"/>
        <end position="277"/>
    </location>
</feature>
<evidence type="ECO:0000256" key="1">
    <source>
        <dbReference type="ARBA" id="ARBA00022857"/>
    </source>
</evidence>
<dbReference type="Proteomes" id="UP000198211">
    <property type="component" value="Unassembled WGS sequence"/>
</dbReference>
<sequence>MSTFTRFAIVGGGNVGGVVAHELLKKNLSVTVLTRDPNKASLQQLKESGATLAKVNYEDRESLRKALIGVEAVVSAVSPAVMMSQVEVVHAAKEAGVELFAPSEYGVRLTDGPNHPKRVVQGLLKKLDLPYTIFYAGIFYEFTPIAFGHNYAEGKMNIVGDGNTSFSLTAAREVGELVAHVISTASKEDLRWAKIPFEGDRKSPLEIAGLAEKKLGKAMDLETISYESNKNNFLTDFGSYLSTLAADGLAVTGTKEEVAAAKAKFYPDWKPTPYEAFIS</sequence>
<dbReference type="SUPFAM" id="SSF51735">
    <property type="entry name" value="NAD(P)-binding Rossmann-fold domains"/>
    <property type="match status" value="1"/>
</dbReference>
<dbReference type="InterPro" id="IPR051609">
    <property type="entry name" value="NmrA/Isoflavone_reductase-like"/>
</dbReference>
<dbReference type="GO" id="GO:0016491">
    <property type="term" value="F:oxidoreductase activity"/>
    <property type="evidence" value="ECO:0007669"/>
    <property type="project" value="UniProtKB-KW"/>
</dbReference>
<dbReference type="Gene3D" id="3.40.50.720">
    <property type="entry name" value="NAD(P)-binding Rossmann-like Domain"/>
    <property type="match status" value="1"/>
</dbReference>
<comment type="caution">
    <text evidence="4">The sequence shown here is derived from an EMBL/GenBank/DDBJ whole genome shotgun (WGS) entry which is preliminary data.</text>
</comment>
<dbReference type="Gene3D" id="3.90.25.10">
    <property type="entry name" value="UDP-galactose 4-epimerase, domain 1"/>
    <property type="match status" value="1"/>
</dbReference>
<reference evidence="5" key="1">
    <citation type="submission" date="2017-03" db="EMBL/GenBank/DDBJ databases">
        <title>Phytopthora megakarya and P. palmivora, two closely related causual agents of cacao black pod achieved similar genome size and gene model numbers by different mechanisms.</title>
        <authorList>
            <person name="Ali S."/>
            <person name="Shao J."/>
            <person name="Larry D.J."/>
            <person name="Kronmiller B."/>
            <person name="Shen D."/>
            <person name="Strem M.D."/>
            <person name="Melnick R.L."/>
            <person name="Guiltinan M.J."/>
            <person name="Tyler B.M."/>
            <person name="Meinhardt L.W."/>
            <person name="Bailey B.A."/>
        </authorList>
    </citation>
    <scope>NUCLEOTIDE SEQUENCE [LARGE SCALE GENOMIC DNA]</scope>
    <source>
        <strain evidence="5">zdho120</strain>
    </source>
</reference>
<proteinExistence type="predicted"/>
<accession>A0A225VM28</accession>
<evidence type="ECO:0000313" key="4">
    <source>
        <dbReference type="EMBL" id="OWZ06405.1"/>
    </source>
</evidence>
<gene>
    <name evidence="4" type="ORF">PHMEG_00021347</name>
</gene>
<protein>
    <recommendedName>
        <fullName evidence="3">NmrA-like domain-containing protein</fullName>
    </recommendedName>
</protein>
<keyword evidence="1" id="KW-0521">NADP</keyword>
<dbReference type="InterPro" id="IPR036291">
    <property type="entry name" value="NAD(P)-bd_dom_sf"/>
</dbReference>
<organism evidence="4 5">
    <name type="scientific">Phytophthora megakarya</name>
    <dbReference type="NCBI Taxonomy" id="4795"/>
    <lineage>
        <taxon>Eukaryota</taxon>
        <taxon>Sar</taxon>
        <taxon>Stramenopiles</taxon>
        <taxon>Oomycota</taxon>
        <taxon>Peronosporomycetes</taxon>
        <taxon>Peronosporales</taxon>
        <taxon>Peronosporaceae</taxon>
        <taxon>Phytophthora</taxon>
    </lineage>
</organism>
<dbReference type="PANTHER" id="PTHR47706:SF4">
    <property type="entry name" value="NMRA-LIKE DOMAIN-CONTAINING PROTEIN"/>
    <property type="match status" value="1"/>
</dbReference>
<keyword evidence="2" id="KW-0560">Oxidoreductase</keyword>